<evidence type="ECO:0000313" key="2">
    <source>
        <dbReference type="EMBL" id="VAX39797.1"/>
    </source>
</evidence>
<keyword evidence="1" id="KW-0472">Membrane</keyword>
<dbReference type="EMBL" id="UOGL01000370">
    <property type="protein sequence ID" value="VAX39797.1"/>
    <property type="molecule type" value="Genomic_DNA"/>
</dbReference>
<dbReference type="AlphaFoldDB" id="A0A3B1E7L0"/>
<keyword evidence="1" id="KW-1133">Transmembrane helix</keyword>
<organism evidence="2">
    <name type="scientific">hydrothermal vent metagenome</name>
    <dbReference type="NCBI Taxonomy" id="652676"/>
    <lineage>
        <taxon>unclassified sequences</taxon>
        <taxon>metagenomes</taxon>
        <taxon>ecological metagenomes</taxon>
    </lineage>
</organism>
<accession>A0A3B1E7L0</accession>
<gene>
    <name evidence="2" type="ORF">MNBD_PLANCTO02-2955</name>
</gene>
<proteinExistence type="predicted"/>
<feature type="transmembrane region" description="Helical" evidence="1">
    <location>
        <begin position="12"/>
        <end position="31"/>
    </location>
</feature>
<protein>
    <submittedName>
        <fullName evidence="2">Uncharacterized protein</fullName>
    </submittedName>
</protein>
<reference evidence="2" key="1">
    <citation type="submission" date="2018-06" db="EMBL/GenBank/DDBJ databases">
        <authorList>
            <person name="Zhirakovskaya E."/>
        </authorList>
    </citation>
    <scope>NUCLEOTIDE SEQUENCE</scope>
</reference>
<sequence length="164" mass="18178">MDQLFQSMSGTHMILLGGVLLVGMFLFRRTARRLSASRARDPLTEMKRDMMKAEQKQRGSIQELEVRIHNFSRDVEGKIQTRLALLEQQTKQADATIAQLVSIQKSLENGAPIEEIPLKSATILPIDRYAIHLSDAGYSADEVALMIGKPFVKNSSASGYSDAA</sequence>
<name>A0A3B1E7L0_9ZZZZ</name>
<evidence type="ECO:0000256" key="1">
    <source>
        <dbReference type="SAM" id="Phobius"/>
    </source>
</evidence>
<keyword evidence="1" id="KW-0812">Transmembrane</keyword>